<dbReference type="GO" id="GO:0005737">
    <property type="term" value="C:cytoplasm"/>
    <property type="evidence" value="ECO:0007669"/>
    <property type="project" value="UniProtKB-SubCell"/>
</dbReference>
<keyword evidence="4" id="KW-0641">Proline biosynthesis</keyword>
<dbReference type="Gene3D" id="3.40.50.720">
    <property type="entry name" value="NAD(P)-binding Rossmann-like Domain"/>
    <property type="match status" value="1"/>
</dbReference>
<proteinExistence type="inferred from homology"/>
<keyword evidence="11" id="KW-1185">Reference proteome</keyword>
<keyword evidence="2 4" id="KW-0521">NADP</keyword>
<reference evidence="9 11" key="1">
    <citation type="submission" date="2015-03" db="EMBL/GenBank/DDBJ databases">
        <authorList>
            <person name="Hassan Y.I."/>
            <person name="Lepp D."/>
            <person name="Zhou T."/>
        </authorList>
    </citation>
    <scope>NUCLEOTIDE SEQUENCE [LARGE SCALE GENOMIC DNA]</scope>
    <source>
        <strain evidence="9 11">DSM 17137</strain>
    </source>
</reference>
<dbReference type="PANTHER" id="PTHR11645">
    <property type="entry name" value="PYRROLINE-5-CARBOXYLATE REDUCTASE"/>
    <property type="match status" value="1"/>
</dbReference>
<evidence type="ECO:0000256" key="4">
    <source>
        <dbReference type="HAMAP-Rule" id="MF_01925"/>
    </source>
</evidence>
<comment type="catalytic activity">
    <reaction evidence="4">
        <text>L-proline + NAD(+) = (S)-1-pyrroline-5-carboxylate + NADH + 2 H(+)</text>
        <dbReference type="Rhea" id="RHEA:14105"/>
        <dbReference type="ChEBI" id="CHEBI:15378"/>
        <dbReference type="ChEBI" id="CHEBI:17388"/>
        <dbReference type="ChEBI" id="CHEBI:57540"/>
        <dbReference type="ChEBI" id="CHEBI:57945"/>
        <dbReference type="ChEBI" id="CHEBI:60039"/>
        <dbReference type="EC" id="1.5.1.2"/>
    </reaction>
</comment>
<comment type="similarity">
    <text evidence="1 4">Belongs to the pyrroline-5-carboxylate reductase family.</text>
</comment>
<keyword evidence="4" id="KW-0963">Cytoplasm</keyword>
<dbReference type="Pfam" id="PF14748">
    <property type="entry name" value="P5CR_dimer"/>
    <property type="match status" value="1"/>
</dbReference>
<dbReference type="NCBIfam" id="TIGR00112">
    <property type="entry name" value="proC"/>
    <property type="match status" value="1"/>
</dbReference>
<evidence type="ECO:0000313" key="11">
    <source>
        <dbReference type="Proteomes" id="UP000033608"/>
    </source>
</evidence>
<evidence type="ECO:0000259" key="7">
    <source>
        <dbReference type="Pfam" id="PF03807"/>
    </source>
</evidence>
<evidence type="ECO:0000256" key="2">
    <source>
        <dbReference type="ARBA" id="ARBA00022857"/>
    </source>
</evidence>
<feature type="binding site" evidence="6">
    <location>
        <begin position="74"/>
        <end position="77"/>
    </location>
    <ligand>
        <name>NADP(+)</name>
        <dbReference type="ChEBI" id="CHEBI:58349"/>
    </ligand>
</feature>
<dbReference type="GO" id="GO:0055129">
    <property type="term" value="P:L-proline biosynthetic process"/>
    <property type="evidence" value="ECO:0007669"/>
    <property type="project" value="UniProtKB-UniRule"/>
</dbReference>
<dbReference type="EC" id="1.5.1.2" evidence="4 5"/>
<dbReference type="Gene3D" id="1.10.3730.10">
    <property type="entry name" value="ProC C-terminal domain-like"/>
    <property type="match status" value="1"/>
</dbReference>
<dbReference type="FunFam" id="1.10.3730.10:FF:000001">
    <property type="entry name" value="Pyrroline-5-carboxylate reductase"/>
    <property type="match status" value="1"/>
</dbReference>
<evidence type="ECO:0000256" key="3">
    <source>
        <dbReference type="ARBA" id="ARBA00023002"/>
    </source>
</evidence>
<protein>
    <recommendedName>
        <fullName evidence="4 5">Pyrroline-5-carboxylate reductase</fullName>
        <shortName evidence="4">P5C reductase</shortName>
        <shortName evidence="4">P5CR</shortName>
        <ecNumber evidence="4 5">1.5.1.2</ecNumber>
    </recommendedName>
    <alternativeName>
        <fullName evidence="4">PCA reductase</fullName>
    </alternativeName>
</protein>
<comment type="pathway">
    <text evidence="4">Amino-acid biosynthesis; L-proline biosynthesis; L-proline from L-glutamate 5-semialdehyde: step 1/1.</text>
</comment>
<dbReference type="Proteomes" id="UP000033608">
    <property type="component" value="Unassembled WGS sequence"/>
</dbReference>
<evidence type="ECO:0000256" key="5">
    <source>
        <dbReference type="NCBIfam" id="TIGR00112"/>
    </source>
</evidence>
<dbReference type="PANTHER" id="PTHR11645:SF0">
    <property type="entry name" value="PYRROLINE-5-CARBOXYLATE REDUCTASE 3"/>
    <property type="match status" value="1"/>
</dbReference>
<dbReference type="UniPathway" id="UPA00098">
    <property type="reaction ID" value="UER00361"/>
</dbReference>
<organism evidence="9 11">
    <name type="scientific">Devosia limi DSM 17137</name>
    <dbReference type="NCBI Taxonomy" id="1121477"/>
    <lineage>
        <taxon>Bacteria</taxon>
        <taxon>Pseudomonadati</taxon>
        <taxon>Pseudomonadota</taxon>
        <taxon>Alphaproteobacteria</taxon>
        <taxon>Hyphomicrobiales</taxon>
        <taxon>Devosiaceae</taxon>
        <taxon>Devosia</taxon>
    </lineage>
</organism>
<dbReference type="AlphaFoldDB" id="A0A0F5LWI4"/>
<dbReference type="InterPro" id="IPR036291">
    <property type="entry name" value="NAD(P)-bd_dom_sf"/>
</dbReference>
<sequence length="275" mass="27936">MSVSLRTIGPVMLVGAGKMGLALARGWLDAGLAPSNLVLVDPSPSPEARALAADYELPLHAEGAGLLPNVLVLAVKPQIIDAVMETLQPVIGPQTLVVSIAAGIDIARLTRGMDSGRVVRTMPNTPAQIGKGVTGAVAGPDVDADERATVDALLAAAGMVVWLDSEGDLDALTGVSGSGPAYVFNMVEAMAAAGVQQGLSPEIAMKLARQTVIGAAALMEAEPAVPAETLRKNVTSPNGTTAAALAVLMADDGLTPLMERAVAAARKRTEELGRA</sequence>
<evidence type="ECO:0000259" key="8">
    <source>
        <dbReference type="Pfam" id="PF14748"/>
    </source>
</evidence>
<evidence type="ECO:0000256" key="1">
    <source>
        <dbReference type="ARBA" id="ARBA00005525"/>
    </source>
</evidence>
<evidence type="ECO:0000313" key="9">
    <source>
        <dbReference type="EMBL" id="KKB86730.1"/>
    </source>
</evidence>
<dbReference type="GO" id="GO:0004735">
    <property type="term" value="F:pyrroline-5-carboxylate reductase activity"/>
    <property type="evidence" value="ECO:0007669"/>
    <property type="project" value="UniProtKB-UniRule"/>
</dbReference>
<dbReference type="InterPro" id="IPR029036">
    <property type="entry name" value="P5CR_dimer"/>
</dbReference>
<accession>A0A0F5LWI4</accession>
<dbReference type="SUPFAM" id="SSF48179">
    <property type="entry name" value="6-phosphogluconate dehydrogenase C-terminal domain-like"/>
    <property type="match status" value="1"/>
</dbReference>
<dbReference type="HAMAP" id="MF_01925">
    <property type="entry name" value="P5C_reductase"/>
    <property type="match status" value="1"/>
</dbReference>
<dbReference type="Proteomes" id="UP000184533">
    <property type="component" value="Unassembled WGS sequence"/>
</dbReference>
<name>A0A0F5LWI4_9HYPH</name>
<dbReference type="SUPFAM" id="SSF51735">
    <property type="entry name" value="NAD(P)-binding Rossmann-fold domains"/>
    <property type="match status" value="1"/>
</dbReference>
<dbReference type="EMBL" id="LAJF01000020">
    <property type="protein sequence ID" value="KKB86730.1"/>
    <property type="molecule type" value="Genomic_DNA"/>
</dbReference>
<dbReference type="OrthoDB" id="9805754at2"/>
<dbReference type="InterPro" id="IPR008927">
    <property type="entry name" value="6-PGluconate_DH-like_C_sf"/>
</dbReference>
<evidence type="ECO:0000256" key="6">
    <source>
        <dbReference type="PIRSR" id="PIRSR000193-1"/>
    </source>
</evidence>
<comment type="subcellular location">
    <subcellularLocation>
        <location evidence="4">Cytoplasm</location>
    </subcellularLocation>
</comment>
<dbReference type="PIRSF" id="PIRSF000193">
    <property type="entry name" value="Pyrrol-5-carb_rd"/>
    <property type="match status" value="1"/>
</dbReference>
<dbReference type="InterPro" id="IPR000304">
    <property type="entry name" value="Pyrroline-COOH_reductase"/>
</dbReference>
<feature type="domain" description="Pyrroline-5-carboxylate reductase catalytic N-terminal" evidence="7">
    <location>
        <begin position="12"/>
        <end position="103"/>
    </location>
</feature>
<feature type="domain" description="Pyrroline-5-carboxylate reductase dimerisation" evidence="8">
    <location>
        <begin position="166"/>
        <end position="272"/>
    </location>
</feature>
<dbReference type="STRING" id="1121477.SAMN02745223_03256"/>
<dbReference type="RefSeq" id="WP_046133368.1">
    <property type="nucleotide sequence ID" value="NZ_FQVC01000011.1"/>
</dbReference>
<reference evidence="10 12" key="2">
    <citation type="submission" date="2016-11" db="EMBL/GenBank/DDBJ databases">
        <authorList>
            <person name="Jaros S."/>
            <person name="Januszkiewicz K."/>
            <person name="Wedrychowicz H."/>
        </authorList>
    </citation>
    <scope>NUCLEOTIDE SEQUENCE [LARGE SCALE GENOMIC DNA]</scope>
    <source>
        <strain evidence="10 12">DSM 17137</strain>
    </source>
</reference>
<comment type="catalytic activity">
    <reaction evidence="4">
        <text>L-proline + NADP(+) = (S)-1-pyrroline-5-carboxylate + NADPH + 2 H(+)</text>
        <dbReference type="Rhea" id="RHEA:14109"/>
        <dbReference type="ChEBI" id="CHEBI:15378"/>
        <dbReference type="ChEBI" id="CHEBI:17388"/>
        <dbReference type="ChEBI" id="CHEBI:57783"/>
        <dbReference type="ChEBI" id="CHEBI:58349"/>
        <dbReference type="ChEBI" id="CHEBI:60039"/>
        <dbReference type="EC" id="1.5.1.2"/>
    </reaction>
</comment>
<keyword evidence="3 4" id="KW-0560">Oxidoreductase</keyword>
<dbReference type="Pfam" id="PF03807">
    <property type="entry name" value="F420_oxidored"/>
    <property type="match status" value="1"/>
</dbReference>
<gene>
    <name evidence="4" type="primary">proC</name>
    <name evidence="10" type="ORF">SAMN02745223_03256</name>
    <name evidence="9" type="ORF">VW29_00255</name>
</gene>
<dbReference type="PATRIC" id="fig|1121477.3.peg.1081"/>
<comment type="function">
    <text evidence="4">Catalyzes the reduction of 1-pyrroline-5-carboxylate (PCA) to L-proline.</text>
</comment>
<dbReference type="EMBL" id="FQVC01000011">
    <property type="protein sequence ID" value="SHF66851.1"/>
    <property type="molecule type" value="Genomic_DNA"/>
</dbReference>
<keyword evidence="4" id="KW-0028">Amino-acid biosynthesis</keyword>
<evidence type="ECO:0000313" key="10">
    <source>
        <dbReference type="EMBL" id="SHF66851.1"/>
    </source>
</evidence>
<dbReference type="InterPro" id="IPR028939">
    <property type="entry name" value="P5C_Rdtase_cat_N"/>
</dbReference>
<evidence type="ECO:0000313" key="12">
    <source>
        <dbReference type="Proteomes" id="UP000184533"/>
    </source>
</evidence>